<dbReference type="GO" id="GO:0016747">
    <property type="term" value="F:acyltransferase activity, transferring groups other than amino-acyl groups"/>
    <property type="evidence" value="ECO:0007669"/>
    <property type="project" value="InterPro"/>
</dbReference>
<dbReference type="Proteomes" id="UP000240739">
    <property type="component" value="Unassembled WGS sequence"/>
</dbReference>
<dbReference type="InterPro" id="IPR050879">
    <property type="entry name" value="Acyltransferase_3"/>
</dbReference>
<dbReference type="EMBL" id="PYYB01000001">
    <property type="protein sequence ID" value="PTL58464.1"/>
    <property type="molecule type" value="Genomic_DNA"/>
</dbReference>
<keyword evidence="1" id="KW-0812">Transmembrane</keyword>
<feature type="transmembrane region" description="Helical" evidence="1">
    <location>
        <begin position="184"/>
        <end position="201"/>
    </location>
</feature>
<comment type="caution">
    <text evidence="3">The sequence shown here is derived from an EMBL/GenBank/DDBJ whole genome shotgun (WGS) entry which is preliminary data.</text>
</comment>
<reference evidence="3 4" key="1">
    <citation type="submission" date="2018-03" db="EMBL/GenBank/DDBJ databases">
        <title>Aquarubrobacter algicola gen. nov., sp. nov., a novel actinobacterium isolated from shallow eutrophic lake during the end of cyanobacterial harmful algal blooms.</title>
        <authorList>
            <person name="Chun S.J."/>
        </authorList>
    </citation>
    <scope>NUCLEOTIDE SEQUENCE [LARGE SCALE GENOMIC DNA]</scope>
    <source>
        <strain evidence="3 4">Seoho-28</strain>
    </source>
</reference>
<gene>
    <name evidence="3" type="ORF">C7Y72_01745</name>
</gene>
<keyword evidence="1" id="KW-0472">Membrane</keyword>
<proteinExistence type="predicted"/>
<dbReference type="PANTHER" id="PTHR23028">
    <property type="entry name" value="ACETYLTRANSFERASE"/>
    <property type="match status" value="1"/>
</dbReference>
<dbReference type="GO" id="GO:0016020">
    <property type="term" value="C:membrane"/>
    <property type="evidence" value="ECO:0007669"/>
    <property type="project" value="TreeGrafter"/>
</dbReference>
<dbReference type="GO" id="GO:0009103">
    <property type="term" value="P:lipopolysaccharide biosynthetic process"/>
    <property type="evidence" value="ECO:0007669"/>
    <property type="project" value="TreeGrafter"/>
</dbReference>
<protein>
    <submittedName>
        <fullName evidence="3">Acyltransferase</fullName>
    </submittedName>
</protein>
<feature type="domain" description="Acyltransferase 3" evidence="2">
    <location>
        <begin position="17"/>
        <end position="319"/>
    </location>
</feature>
<feature type="transmembrane region" description="Helical" evidence="1">
    <location>
        <begin position="83"/>
        <end position="103"/>
    </location>
</feature>
<evidence type="ECO:0000313" key="3">
    <source>
        <dbReference type="EMBL" id="PTL58464.1"/>
    </source>
</evidence>
<accession>A0A2T4UGU0</accession>
<keyword evidence="3" id="KW-0808">Transferase</keyword>
<dbReference type="PANTHER" id="PTHR23028:SF53">
    <property type="entry name" value="ACYL_TRANSF_3 DOMAIN-CONTAINING PROTEIN"/>
    <property type="match status" value="1"/>
</dbReference>
<keyword evidence="3" id="KW-0012">Acyltransferase</keyword>
<evidence type="ECO:0000259" key="2">
    <source>
        <dbReference type="Pfam" id="PF01757"/>
    </source>
</evidence>
<evidence type="ECO:0000256" key="1">
    <source>
        <dbReference type="SAM" id="Phobius"/>
    </source>
</evidence>
<sequence>MAMTHQQFRTTRYFAPLDGLRAVSIALVLVAHSGDRTWDAIHGSLGVALFFVISGFLITTLLLREEDRNGRVSLRAFWIRRAYRILPLYLLALAVFTVARLGLGLGEGQDDYVARLVYFVTFTNELAPDGTFGHSWSLGVEEKFYLLWPLLAFAATAGARHRGAAVTALVVAALTGWLVDHGSYLALYLPIFLGCGLALVLHDPRGFAVARRLASPAVGLSLVAVAIVGVFVFAARGNVQVGYGLVAVWAFPAVLLGVPGVTRGLTSRPLVHIGTRSYAIYLFHPLVGEVVDRVLAPDRGTATATMRLALLLGGSLVVAELLHRTVERPLIRRGRTIAARATRPSPAPSALVPTPEP</sequence>
<dbReference type="Pfam" id="PF01757">
    <property type="entry name" value="Acyl_transf_3"/>
    <property type="match status" value="1"/>
</dbReference>
<name>A0A2T4UGU0_9ACTN</name>
<keyword evidence="1" id="KW-1133">Transmembrane helix</keyword>
<dbReference type="InterPro" id="IPR002656">
    <property type="entry name" value="Acyl_transf_3_dom"/>
</dbReference>
<feature type="transmembrane region" description="Helical" evidence="1">
    <location>
        <begin position="40"/>
        <end position="63"/>
    </location>
</feature>
<feature type="transmembrane region" description="Helical" evidence="1">
    <location>
        <begin position="241"/>
        <end position="258"/>
    </location>
</feature>
<feature type="transmembrane region" description="Helical" evidence="1">
    <location>
        <begin position="12"/>
        <end position="34"/>
    </location>
</feature>
<feature type="transmembrane region" description="Helical" evidence="1">
    <location>
        <begin position="213"/>
        <end position="235"/>
    </location>
</feature>
<dbReference type="AlphaFoldDB" id="A0A2T4UGU0"/>
<keyword evidence="4" id="KW-1185">Reference proteome</keyword>
<organism evidence="3 4">
    <name type="scientific">Paraconexibacter algicola</name>
    <dbReference type="NCBI Taxonomy" id="2133960"/>
    <lineage>
        <taxon>Bacteria</taxon>
        <taxon>Bacillati</taxon>
        <taxon>Actinomycetota</taxon>
        <taxon>Thermoleophilia</taxon>
        <taxon>Solirubrobacterales</taxon>
        <taxon>Paraconexibacteraceae</taxon>
        <taxon>Paraconexibacter</taxon>
    </lineage>
</organism>
<evidence type="ECO:0000313" key="4">
    <source>
        <dbReference type="Proteomes" id="UP000240739"/>
    </source>
</evidence>